<reference evidence="2 3" key="1">
    <citation type="submission" date="2018-08" db="EMBL/GenBank/DDBJ databases">
        <title>A genome reference for cultivated species of the human gut microbiota.</title>
        <authorList>
            <person name="Zou Y."/>
            <person name="Xue W."/>
            <person name="Luo G."/>
        </authorList>
    </citation>
    <scope>NUCLEOTIDE SEQUENCE [LARGE SCALE GENOMIC DNA]</scope>
    <source>
        <strain evidence="2 3">AM27-46</strain>
    </source>
</reference>
<evidence type="ECO:0000313" key="2">
    <source>
        <dbReference type="EMBL" id="RHE61595.1"/>
    </source>
</evidence>
<protein>
    <recommendedName>
        <fullName evidence="1">Restriction endonuclease type IV Mrr domain-containing protein</fullName>
    </recommendedName>
</protein>
<sequence>MPNMNNANIEYEKFAQEVYQELVNADVVKSTEVRHDIKILGKSGQKHQIDVYWEYEIAGVLHKVAIECKNYNKPVPVSKVRDFYGVLSDLNNVSGIMVTKIGYQEGAKKIGNHYGISLKELRTPNQGEAIIAEVKTCINVSIRHCLFEVDEIWAKENGLNLQSYKQQLDYLNFPPKEKWVHSIYIPLQVKGGKICNAKGEIIDTLDNLENQLQPNKDRIFSLEDSYVDTPWGLVKIRAIKYECEQNNKTINMSIDAQEFIKAILKDALNGEIKLIAKR</sequence>
<dbReference type="InterPro" id="IPR011856">
    <property type="entry name" value="tRNA_endonuc-like_dom_sf"/>
</dbReference>
<accession>A0A414JSS9</accession>
<organism evidence="2 3">
    <name type="scientific">Bacteroides uniformis</name>
    <dbReference type="NCBI Taxonomy" id="820"/>
    <lineage>
        <taxon>Bacteria</taxon>
        <taxon>Pseudomonadati</taxon>
        <taxon>Bacteroidota</taxon>
        <taxon>Bacteroidia</taxon>
        <taxon>Bacteroidales</taxon>
        <taxon>Bacteroidaceae</taxon>
        <taxon>Bacteroides</taxon>
    </lineage>
</organism>
<dbReference type="AlphaFoldDB" id="A0A414JSS9"/>
<dbReference type="Proteomes" id="UP000284640">
    <property type="component" value="Unassembled WGS sequence"/>
</dbReference>
<dbReference type="EMBL" id="QSKL01000002">
    <property type="protein sequence ID" value="RHE61595.1"/>
    <property type="molecule type" value="Genomic_DNA"/>
</dbReference>
<comment type="caution">
    <text evidence="2">The sequence shown here is derived from an EMBL/GenBank/DDBJ whole genome shotgun (WGS) entry which is preliminary data.</text>
</comment>
<dbReference type="GO" id="GO:0009307">
    <property type="term" value="P:DNA restriction-modification system"/>
    <property type="evidence" value="ECO:0007669"/>
    <property type="project" value="InterPro"/>
</dbReference>
<dbReference type="InterPro" id="IPR007560">
    <property type="entry name" value="Restrct_endonuc_IV_Mrr"/>
</dbReference>
<dbReference type="Gene3D" id="3.40.1350.10">
    <property type="match status" value="1"/>
</dbReference>
<dbReference type="InterPro" id="IPR011335">
    <property type="entry name" value="Restrct_endonuc-II-like"/>
</dbReference>
<proteinExistence type="predicted"/>
<name>A0A414JSS9_BACUN</name>
<gene>
    <name evidence="2" type="ORF">DW729_03355</name>
</gene>
<evidence type="ECO:0000259" key="1">
    <source>
        <dbReference type="Pfam" id="PF04471"/>
    </source>
</evidence>
<feature type="domain" description="Restriction endonuclease type IV Mrr" evidence="1">
    <location>
        <begin position="29"/>
        <end position="118"/>
    </location>
</feature>
<dbReference type="Pfam" id="PF04471">
    <property type="entry name" value="Mrr_cat"/>
    <property type="match status" value="1"/>
</dbReference>
<dbReference type="GO" id="GO:0003677">
    <property type="term" value="F:DNA binding"/>
    <property type="evidence" value="ECO:0007669"/>
    <property type="project" value="InterPro"/>
</dbReference>
<dbReference type="SUPFAM" id="SSF52980">
    <property type="entry name" value="Restriction endonuclease-like"/>
    <property type="match status" value="1"/>
</dbReference>
<dbReference type="GO" id="GO:0004519">
    <property type="term" value="F:endonuclease activity"/>
    <property type="evidence" value="ECO:0007669"/>
    <property type="project" value="InterPro"/>
</dbReference>
<evidence type="ECO:0000313" key="3">
    <source>
        <dbReference type="Proteomes" id="UP000284640"/>
    </source>
</evidence>